<reference evidence="3" key="1">
    <citation type="submission" date="2017-10" db="EMBL/GenBank/DDBJ databases">
        <title>FDA dAtabase for Regulatory Grade micrObial Sequences (FDA-ARGOS): Supporting development and validation of Infectious Disease Dx tests.</title>
        <authorList>
            <person name="Goldberg B."/>
            <person name="Campos J."/>
            <person name="Tallon L."/>
            <person name="Sadzewicz L."/>
            <person name="Ott S."/>
            <person name="Zhao X."/>
            <person name="Nagaraj S."/>
            <person name="Vavikolanu K."/>
            <person name="Aluvathingal J."/>
            <person name="Nadendla S."/>
            <person name="Geyer C."/>
            <person name="Sichtig H."/>
        </authorList>
    </citation>
    <scope>NUCLEOTIDE SEQUENCE [LARGE SCALE GENOMIC DNA]</scope>
    <source>
        <strain evidence="3">FDAARGOS_376</strain>
    </source>
</reference>
<feature type="transmembrane region" description="Helical" evidence="1">
    <location>
        <begin position="169"/>
        <end position="198"/>
    </location>
</feature>
<evidence type="ECO:0000256" key="1">
    <source>
        <dbReference type="SAM" id="Phobius"/>
    </source>
</evidence>
<keyword evidence="1" id="KW-0472">Membrane</keyword>
<dbReference type="AlphaFoldDB" id="A0A2C5W764"/>
<sequence length="774" mass="86123">MSSLFAMQNIRNKAADLEALLVKYKAELLVFFAVFVIVFSSMKMYSVAMSSGNVEQWANLTNQVFYEGKDFLFSYGPLYWLVGGSSSLYNTEAYWLAIVFVSLVNAAFWSLIFTLVHRGRAYIFLAVAYFLFFSTITFSPAFYLLPFALVAYFECAKDNPMIVGRRGMLALGAVVGFLFYVRFFYGLVGVATFGSYFFVRLFSERKISRLMCFVVAVVTAYVTVGLVIFHDASSVVNYLIINKNLSFGNSVDMTLDVVNSQESLITALVVIGLLNVYLLFKRRALLLTVNVLLLLLFKLGFSRTDHYLGYFVIPTAALALVMVFDRNLIGRVLFAATMVCLYYMATTPSYPGAPTKDSLQPATDFRAEYTERMQGLYADFKLDDQLLKKIGKASIDIYPYNNEYAFANKLNYRYRPSFQNYMTLTPALDLMNKAFFESSARPEFILWTAGIACISKDCNVFDAFDRKYSLNEDPQTVNAILQNYHVVSSSLGKGGVPLILMAANDVKAASEDVPLSESKMKFGEWQKVPKFSRGVVKAVPDFELTMYARLKNLLFRGSILTIRYKLVSGDVREYRLNILNSKSGVWITPLLDNFGFSGDAVDSVMYISDSDRYFKPEFNVKWVGTPLSIVHNKPLAISSVSASVPGVLKSSVGFCEGSIDLMNGAAPASIVLGGSDLLKIQGWLIHSTQKGTLFDKTYLTLTDEKGKRIFILTSGEQRPDIGVAFKNPALNAGGFNGLLELSSLKGTYKLGMGGLRGSEFVSCSQFDVPVTVGN</sequence>
<feature type="transmembrane region" description="Helical" evidence="1">
    <location>
        <begin position="307"/>
        <end position="325"/>
    </location>
</feature>
<evidence type="ECO:0000313" key="3">
    <source>
        <dbReference type="Proteomes" id="UP000222460"/>
    </source>
</evidence>
<feature type="transmembrane region" description="Helical" evidence="1">
    <location>
        <begin position="21"/>
        <end position="42"/>
    </location>
</feature>
<protein>
    <submittedName>
        <fullName evidence="2">Uncharacterized protein</fullName>
    </submittedName>
</protein>
<dbReference type="Proteomes" id="UP000222460">
    <property type="component" value="Unassembled WGS sequence"/>
</dbReference>
<accession>A0A2C5W764</accession>
<organism evidence="2 3">
    <name type="scientific">Pseudomonas putida</name>
    <name type="common">Arthrobacter siderocapsulatus</name>
    <dbReference type="NCBI Taxonomy" id="303"/>
    <lineage>
        <taxon>Bacteria</taxon>
        <taxon>Pseudomonadati</taxon>
        <taxon>Pseudomonadota</taxon>
        <taxon>Gammaproteobacteria</taxon>
        <taxon>Pseudomonadales</taxon>
        <taxon>Pseudomonadaceae</taxon>
        <taxon>Pseudomonas</taxon>
    </lineage>
</organism>
<dbReference type="EMBL" id="PDKZ01000002">
    <property type="protein sequence ID" value="PHH40020.1"/>
    <property type="molecule type" value="Genomic_DNA"/>
</dbReference>
<name>A0A2C5W764_PSEPU</name>
<keyword evidence="1" id="KW-1133">Transmembrane helix</keyword>
<feature type="transmembrane region" description="Helical" evidence="1">
    <location>
        <begin position="93"/>
        <end position="116"/>
    </location>
</feature>
<feature type="transmembrane region" description="Helical" evidence="1">
    <location>
        <begin position="285"/>
        <end position="301"/>
    </location>
</feature>
<feature type="transmembrane region" description="Helical" evidence="1">
    <location>
        <begin position="210"/>
        <end position="229"/>
    </location>
</feature>
<feature type="transmembrane region" description="Helical" evidence="1">
    <location>
        <begin position="123"/>
        <end position="149"/>
    </location>
</feature>
<dbReference type="RefSeq" id="WP_098964950.1">
    <property type="nucleotide sequence ID" value="NZ_PDKZ01000002.1"/>
</dbReference>
<feature type="transmembrane region" description="Helical" evidence="1">
    <location>
        <begin position="263"/>
        <end position="280"/>
    </location>
</feature>
<evidence type="ECO:0000313" key="2">
    <source>
        <dbReference type="EMBL" id="PHH40020.1"/>
    </source>
</evidence>
<keyword evidence="1" id="KW-0812">Transmembrane</keyword>
<proteinExistence type="predicted"/>
<gene>
    <name evidence="2" type="ORF">CRX57_07480</name>
</gene>
<comment type="caution">
    <text evidence="2">The sequence shown here is derived from an EMBL/GenBank/DDBJ whole genome shotgun (WGS) entry which is preliminary data.</text>
</comment>
<feature type="transmembrane region" description="Helical" evidence="1">
    <location>
        <begin position="332"/>
        <end position="350"/>
    </location>
</feature>